<dbReference type="InterPro" id="IPR011991">
    <property type="entry name" value="ArsR-like_HTH"/>
</dbReference>
<dbReference type="InterPro" id="IPR000485">
    <property type="entry name" value="AsnC-type_HTH_dom"/>
</dbReference>
<dbReference type="InterPro" id="IPR011008">
    <property type="entry name" value="Dimeric_a/b-barrel"/>
</dbReference>
<dbReference type="InterPro" id="IPR036390">
    <property type="entry name" value="WH_DNA-bd_sf"/>
</dbReference>
<feature type="domain" description="HTH asnC-type" evidence="4">
    <location>
        <begin position="4"/>
        <end position="82"/>
    </location>
</feature>
<dbReference type="InterPro" id="IPR019887">
    <property type="entry name" value="Tscrpt_reg_AsnC/Lrp_C"/>
</dbReference>
<dbReference type="CDD" id="cd00090">
    <property type="entry name" value="HTH_ARSR"/>
    <property type="match status" value="1"/>
</dbReference>
<evidence type="ECO:0000256" key="2">
    <source>
        <dbReference type="ARBA" id="ARBA00023125"/>
    </source>
</evidence>
<name>A0ABV7MVY3_9HYPH</name>
<comment type="caution">
    <text evidence="5">The sequence shown here is derived from an EMBL/GenBank/DDBJ whole genome shotgun (WGS) entry which is preliminary data.</text>
</comment>
<protein>
    <submittedName>
        <fullName evidence="5">Lrp/AsnC family transcriptional regulator</fullName>
    </submittedName>
</protein>
<dbReference type="InterPro" id="IPR019888">
    <property type="entry name" value="Tscrpt_reg_AsnC-like"/>
</dbReference>
<organism evidence="5 6">
    <name type="scientific">Mesorhizobium cantuariense</name>
    <dbReference type="NCBI Taxonomy" id="1300275"/>
    <lineage>
        <taxon>Bacteria</taxon>
        <taxon>Pseudomonadati</taxon>
        <taxon>Pseudomonadota</taxon>
        <taxon>Alphaproteobacteria</taxon>
        <taxon>Hyphomicrobiales</taxon>
        <taxon>Phyllobacteriaceae</taxon>
        <taxon>Mesorhizobium</taxon>
    </lineage>
</organism>
<dbReference type="SUPFAM" id="SSF46785">
    <property type="entry name" value="Winged helix' DNA-binding domain"/>
    <property type="match status" value="1"/>
</dbReference>
<dbReference type="Gene3D" id="1.10.10.10">
    <property type="entry name" value="Winged helix-like DNA-binding domain superfamily/Winged helix DNA-binding domain"/>
    <property type="match status" value="1"/>
</dbReference>
<sequence>MSKLDRIDYRILDVLQENGRLPVTSLAGLVGISVSPCWQRVKHLEKAGIIRRYTAEIAIEKLQRVQIVLAHVILSKHNRGTYEFFERHVQNIPEVVECYEITGTFDYHLKLVVADMDRYSDIVEKFLCPSLGVEKYFTYVVTRAAKNEQTVRVRNIVSPDLIVAK</sequence>
<proteinExistence type="predicted"/>
<reference evidence="6" key="1">
    <citation type="journal article" date="2019" name="Int. J. Syst. Evol. Microbiol.">
        <title>The Global Catalogue of Microorganisms (GCM) 10K type strain sequencing project: providing services to taxonomists for standard genome sequencing and annotation.</title>
        <authorList>
            <consortium name="The Broad Institute Genomics Platform"/>
            <consortium name="The Broad Institute Genome Sequencing Center for Infectious Disease"/>
            <person name="Wu L."/>
            <person name="Ma J."/>
        </authorList>
    </citation>
    <scope>NUCLEOTIDE SEQUENCE [LARGE SCALE GENOMIC DNA]</scope>
    <source>
        <strain evidence="6">ICMP 19515</strain>
    </source>
</reference>
<dbReference type="PANTHER" id="PTHR30154">
    <property type="entry name" value="LEUCINE-RESPONSIVE REGULATORY PROTEIN"/>
    <property type="match status" value="1"/>
</dbReference>
<keyword evidence="6" id="KW-1185">Reference proteome</keyword>
<dbReference type="Gene3D" id="3.30.70.920">
    <property type="match status" value="1"/>
</dbReference>
<gene>
    <name evidence="5" type="ORF">ACFOJ9_30840</name>
</gene>
<dbReference type="Pfam" id="PF13412">
    <property type="entry name" value="HTH_24"/>
    <property type="match status" value="1"/>
</dbReference>
<keyword evidence="2" id="KW-0238">DNA-binding</keyword>
<dbReference type="Proteomes" id="UP001595648">
    <property type="component" value="Unassembled WGS sequence"/>
</dbReference>
<dbReference type="SUPFAM" id="SSF54909">
    <property type="entry name" value="Dimeric alpha+beta barrel"/>
    <property type="match status" value="1"/>
</dbReference>
<evidence type="ECO:0000259" key="4">
    <source>
        <dbReference type="PROSITE" id="PS50956"/>
    </source>
</evidence>
<keyword evidence="3" id="KW-0804">Transcription</keyword>
<dbReference type="SMART" id="SM00344">
    <property type="entry name" value="HTH_ASNC"/>
    <property type="match status" value="1"/>
</dbReference>
<dbReference type="PRINTS" id="PR00033">
    <property type="entry name" value="HTHASNC"/>
</dbReference>
<dbReference type="EMBL" id="JBHRVD010000001">
    <property type="protein sequence ID" value="MFC3326118.1"/>
    <property type="molecule type" value="Genomic_DNA"/>
</dbReference>
<dbReference type="RefSeq" id="WP_378984704.1">
    <property type="nucleotide sequence ID" value="NZ_JBHRVD010000001.1"/>
</dbReference>
<keyword evidence="1" id="KW-0805">Transcription regulation</keyword>
<accession>A0ABV7MVY3</accession>
<evidence type="ECO:0000313" key="6">
    <source>
        <dbReference type="Proteomes" id="UP001595648"/>
    </source>
</evidence>
<evidence type="ECO:0000313" key="5">
    <source>
        <dbReference type="EMBL" id="MFC3326118.1"/>
    </source>
</evidence>
<dbReference type="InterPro" id="IPR036388">
    <property type="entry name" value="WH-like_DNA-bd_sf"/>
</dbReference>
<dbReference type="PROSITE" id="PS50956">
    <property type="entry name" value="HTH_ASNC_2"/>
    <property type="match status" value="1"/>
</dbReference>
<evidence type="ECO:0000256" key="1">
    <source>
        <dbReference type="ARBA" id="ARBA00023015"/>
    </source>
</evidence>
<dbReference type="PANTHER" id="PTHR30154:SF34">
    <property type="entry name" value="TRANSCRIPTIONAL REGULATOR AZLB"/>
    <property type="match status" value="1"/>
</dbReference>
<evidence type="ECO:0000256" key="3">
    <source>
        <dbReference type="ARBA" id="ARBA00023163"/>
    </source>
</evidence>
<dbReference type="Pfam" id="PF01037">
    <property type="entry name" value="AsnC_trans_reg"/>
    <property type="match status" value="1"/>
</dbReference>